<reference evidence="6 7" key="1">
    <citation type="submission" date="2024-03" db="EMBL/GenBank/DDBJ databases">
        <title>Complete genome of BD2.</title>
        <authorList>
            <person name="Cao G."/>
        </authorList>
    </citation>
    <scope>NUCLEOTIDE SEQUENCE [LARGE SCALE GENOMIC DNA]</scope>
    <source>
        <strain evidence="6 7">BD2</strain>
    </source>
</reference>
<evidence type="ECO:0000256" key="4">
    <source>
        <dbReference type="ARBA" id="ARBA00023136"/>
    </source>
</evidence>
<evidence type="ECO:0000256" key="1">
    <source>
        <dbReference type="ARBA" id="ARBA00004167"/>
    </source>
</evidence>
<dbReference type="EMBL" id="CP148074">
    <property type="protein sequence ID" value="WXL27700.1"/>
    <property type="molecule type" value="Genomic_DNA"/>
</dbReference>
<keyword evidence="4" id="KW-0472">Membrane</keyword>
<protein>
    <submittedName>
        <fullName evidence="6">Translocation/assembly module TamB domain-containing protein</fullName>
    </submittedName>
</protein>
<keyword evidence="7" id="KW-1185">Reference proteome</keyword>
<evidence type="ECO:0000313" key="6">
    <source>
        <dbReference type="EMBL" id="WXL27700.1"/>
    </source>
</evidence>
<dbReference type="Pfam" id="PF04357">
    <property type="entry name" value="TamB"/>
    <property type="match status" value="1"/>
</dbReference>
<name>A0ABZ2RMQ9_ECTME</name>
<evidence type="ECO:0000313" key="7">
    <source>
        <dbReference type="Proteomes" id="UP001476583"/>
    </source>
</evidence>
<comment type="subcellular location">
    <subcellularLocation>
        <location evidence="1">Membrane</location>
        <topology evidence="1">Single-pass membrane protein</topology>
    </subcellularLocation>
</comment>
<dbReference type="InterPro" id="IPR007452">
    <property type="entry name" value="TamB_C"/>
</dbReference>
<feature type="domain" description="Translocation and assembly module TamB C-terminal" evidence="5">
    <location>
        <begin position="895"/>
        <end position="1219"/>
    </location>
</feature>
<dbReference type="PANTHER" id="PTHR36985:SF1">
    <property type="entry name" value="TRANSLOCATION AND ASSEMBLY MODULE SUBUNIT TAMB"/>
    <property type="match status" value="1"/>
</dbReference>
<dbReference type="PANTHER" id="PTHR36985">
    <property type="entry name" value="TRANSLOCATION AND ASSEMBLY MODULE SUBUNIT TAMB"/>
    <property type="match status" value="1"/>
</dbReference>
<keyword evidence="2" id="KW-0812">Transmembrane</keyword>
<evidence type="ECO:0000256" key="2">
    <source>
        <dbReference type="ARBA" id="ARBA00022692"/>
    </source>
</evidence>
<organism evidence="6 7">
    <name type="scientific">Ectopseudomonas mendocina</name>
    <name type="common">Pseudomonas mendocina</name>
    <dbReference type="NCBI Taxonomy" id="300"/>
    <lineage>
        <taxon>Bacteria</taxon>
        <taxon>Pseudomonadati</taxon>
        <taxon>Pseudomonadota</taxon>
        <taxon>Gammaproteobacteria</taxon>
        <taxon>Pseudomonadales</taxon>
        <taxon>Pseudomonadaceae</taxon>
        <taxon>Ectopseudomonas</taxon>
    </lineage>
</organism>
<sequence>MKRRFLIAISCLLALLIFALVSVGLLLKTEAGSRWALGLIPGLEVEAFQGQLAGEWKANQLHWTQGDNKVLVEAPNMEWSPACLLRMTLCIGRLHSGMIILDFPPTDEAPSEEPFSLPDLNLPVALELGDISIAGVRFNGSDQVQGAQLGARWSTEGLLIETLRVKSGDVALDVKGQLLPVGEWPLELRGQLTLPAPDQQPWTLELKLDGNLRDQLTLNANSQGYLAGTLSGVVQPLAEHLPASLRLQVPSFKASRDLPDTLTLQRLDLHAEGDLDKGYMVAGKSDLAATDGPIALTLAGVVKADGAVINTLNVTASPEHYVQLSGNVDWGQGLSFDSKLAWQDFPWLRLYPLEQPPEVVLKTLDAEVAYRDGDYLGNFAAALDGPAGAFSLKSPVSGNLHRVYLPDLALQAGEGLAQGQVSVGFADQLDWDVRLQVSQLDPAYWLAEMPGTLAGAINSKGDLKQFKADINLDGRLRAQPAKVLVQYDGGLEQGELSALDVQLGDNSIKGKAALRETLSGQLQLAMPRLGQLWPGLQGQLNGQINLTGTVQAPSAKAVLQGNKLAFDGQYIRQLTLDAALDAGKRAKLALDAQGIRSGDTDVGRLTVNGDGTLEQHRVQLALQGPLLNSELAIDGGLSNGNWRGRLSSAQLEGGGQDWRLQEPASIEYLANGRLELGAHCWRSGQASLCGAKQQLMPQPKLDFQLRDFPMASLKPWLPDSFQWQGELNADLKLDVPAAGPSGRIRLDAGRGVWRVKEQDEWVDFNYENLSLVSQLKPQQVDTRIELSGPKIGQMLVQFQLDPRASTKPLRGSFDLNGLDLAVVRPFAPMVERVSGQLNGSGMLSGFLLSPQVNGSLRIADGEVSGGELPMNLESLQLLAQIDGQRLRLDGGWRSGELGQGKLQGDLSWANGLAADWRLKGTNLPVNVEPYAALDVEPDLQLVLLNDHVSVTGKVAIPKGAIEVRELPPSTVQVSGDAQVIGTEQTQKPATAIAMDIDVEVGQEKLTFKGFGLTADLLGRLHIGNDLDTRGDLNLKDGRFRAYGQRLNIRRARVFFTGPIDQPFLDIEAVRKVDDVTAGLRLTGNAMQPTTEVFSEPAMSQEQALSYLVLGRPLGQNAGDNNMLAQAALALGMAGSAPVLSTVAEGLGIKDFQLDTQGSGATTSVVASGNLSERLSLRYGVGVFEPANTIALRYELTRKLYLEAASGLASSLDIFYRRDF</sequence>
<dbReference type="Proteomes" id="UP001476583">
    <property type="component" value="Chromosome"/>
</dbReference>
<gene>
    <name evidence="6" type="ORF">WG219_09710</name>
</gene>
<keyword evidence="3" id="KW-1133">Transmembrane helix</keyword>
<evidence type="ECO:0000259" key="5">
    <source>
        <dbReference type="Pfam" id="PF04357"/>
    </source>
</evidence>
<proteinExistence type="predicted"/>
<evidence type="ECO:0000256" key="3">
    <source>
        <dbReference type="ARBA" id="ARBA00022989"/>
    </source>
</evidence>
<accession>A0ABZ2RMQ9</accession>